<reference evidence="2 3" key="1">
    <citation type="submission" date="2023-07" db="EMBL/GenBank/DDBJ databases">
        <authorList>
            <person name="Lian W.-H."/>
        </authorList>
    </citation>
    <scope>NUCLEOTIDE SEQUENCE [LARGE SCALE GENOMIC DNA]</scope>
    <source>
        <strain evidence="2 3">SYSU DXS3180</strain>
    </source>
</reference>
<evidence type="ECO:0000259" key="1">
    <source>
        <dbReference type="Pfam" id="PF01272"/>
    </source>
</evidence>
<feature type="domain" description="Transcription elongation factor GreA/GreB C-terminal" evidence="1">
    <location>
        <begin position="55"/>
        <end position="127"/>
    </location>
</feature>
<proteinExistence type="predicted"/>
<dbReference type="PANTHER" id="PTHR30437">
    <property type="entry name" value="TRANSCRIPTION ELONGATION FACTOR GREA"/>
    <property type="match status" value="1"/>
</dbReference>
<sequence length="130" mass="14280">MNSASTLYLLKEEYHLLMRYAEGPNPFTAGEKGSASGLLHELSRAEIVEKDDMPLDVIRLNSKVKIKDEGTGKVTDLILVLPESADIKQRKISVLAPIGTALIGFKKGQQVTWDVPAGTKTFQIIEVLND</sequence>
<dbReference type="EMBL" id="JAULBC010000006">
    <property type="protein sequence ID" value="MEX6689382.1"/>
    <property type="molecule type" value="Genomic_DNA"/>
</dbReference>
<dbReference type="SUPFAM" id="SSF54534">
    <property type="entry name" value="FKBP-like"/>
    <property type="match status" value="1"/>
</dbReference>
<dbReference type="Proteomes" id="UP001560573">
    <property type="component" value="Unassembled WGS sequence"/>
</dbReference>
<protein>
    <submittedName>
        <fullName evidence="2">GreA/GreB family elongation factor</fullName>
    </submittedName>
</protein>
<dbReference type="InterPro" id="IPR023459">
    <property type="entry name" value="Tscrpt_elong_fac_GreA/B_fam"/>
</dbReference>
<dbReference type="GO" id="GO:0003746">
    <property type="term" value="F:translation elongation factor activity"/>
    <property type="evidence" value="ECO:0007669"/>
    <property type="project" value="UniProtKB-KW"/>
</dbReference>
<dbReference type="Gene3D" id="3.10.50.30">
    <property type="entry name" value="Transcription elongation factor, GreA/GreB, C-terminal domain"/>
    <property type="match status" value="1"/>
</dbReference>
<dbReference type="InterPro" id="IPR001437">
    <property type="entry name" value="Tscrpt_elong_fac_GreA/B_C"/>
</dbReference>
<dbReference type="Pfam" id="PF01272">
    <property type="entry name" value="GreA_GreB"/>
    <property type="match status" value="1"/>
</dbReference>
<dbReference type="PANTHER" id="PTHR30437:SF5">
    <property type="entry name" value="REGULATOR OF NUCLEOSIDE DIPHOSPHATE KINASE"/>
    <property type="match status" value="1"/>
</dbReference>
<organism evidence="2 3">
    <name type="scientific">Danxiaibacter flavus</name>
    <dbReference type="NCBI Taxonomy" id="3049108"/>
    <lineage>
        <taxon>Bacteria</taxon>
        <taxon>Pseudomonadati</taxon>
        <taxon>Bacteroidota</taxon>
        <taxon>Chitinophagia</taxon>
        <taxon>Chitinophagales</taxon>
        <taxon>Chitinophagaceae</taxon>
        <taxon>Danxiaibacter</taxon>
    </lineage>
</organism>
<dbReference type="InterPro" id="IPR036953">
    <property type="entry name" value="GreA/GreB_C_sf"/>
</dbReference>
<keyword evidence="2" id="KW-0648">Protein biosynthesis</keyword>
<name>A0ABV3ZHL0_9BACT</name>
<evidence type="ECO:0000313" key="2">
    <source>
        <dbReference type="EMBL" id="MEX6689382.1"/>
    </source>
</evidence>
<accession>A0ABV3ZHL0</accession>
<keyword evidence="3" id="KW-1185">Reference proteome</keyword>
<comment type="caution">
    <text evidence="2">The sequence shown here is derived from an EMBL/GenBank/DDBJ whole genome shotgun (WGS) entry which is preliminary data.</text>
</comment>
<evidence type="ECO:0000313" key="3">
    <source>
        <dbReference type="Proteomes" id="UP001560573"/>
    </source>
</evidence>
<keyword evidence="2" id="KW-0251">Elongation factor</keyword>
<gene>
    <name evidence="2" type="ORF">QTN47_17870</name>
</gene>
<dbReference type="RefSeq" id="WP_369330789.1">
    <property type="nucleotide sequence ID" value="NZ_JAULBC010000006.1"/>
</dbReference>